<comment type="caution">
    <text evidence="1">The sequence shown here is derived from an EMBL/GenBank/DDBJ whole genome shotgun (WGS) entry which is preliminary data.</text>
</comment>
<name>A0ABQ5FG24_9ASTR</name>
<evidence type="ECO:0000313" key="1">
    <source>
        <dbReference type="EMBL" id="GJT62004.1"/>
    </source>
</evidence>
<reference evidence="1" key="2">
    <citation type="submission" date="2022-01" db="EMBL/GenBank/DDBJ databases">
        <authorList>
            <person name="Yamashiro T."/>
            <person name="Shiraishi A."/>
            <person name="Satake H."/>
            <person name="Nakayama K."/>
        </authorList>
    </citation>
    <scope>NUCLEOTIDE SEQUENCE</scope>
</reference>
<reference evidence="1" key="1">
    <citation type="journal article" date="2022" name="Int. J. Mol. Sci.">
        <title>Draft Genome of Tanacetum Coccineum: Genomic Comparison of Closely Related Tanacetum-Family Plants.</title>
        <authorList>
            <person name="Yamashiro T."/>
            <person name="Shiraishi A."/>
            <person name="Nakayama K."/>
            <person name="Satake H."/>
        </authorList>
    </citation>
    <scope>NUCLEOTIDE SEQUENCE</scope>
</reference>
<accession>A0ABQ5FG24</accession>
<evidence type="ECO:0000313" key="2">
    <source>
        <dbReference type="Proteomes" id="UP001151760"/>
    </source>
</evidence>
<gene>
    <name evidence="1" type="ORF">Tco_1005537</name>
</gene>
<dbReference type="Proteomes" id="UP001151760">
    <property type="component" value="Unassembled WGS sequence"/>
</dbReference>
<keyword evidence="2" id="KW-1185">Reference proteome</keyword>
<dbReference type="EMBL" id="BQNB010017336">
    <property type="protein sequence ID" value="GJT62004.1"/>
    <property type="molecule type" value="Genomic_DNA"/>
</dbReference>
<protein>
    <submittedName>
        <fullName evidence="1">Uncharacterized protein</fullName>
    </submittedName>
</protein>
<proteinExistence type="predicted"/>
<sequence>MINIVPAPPTDPPKALDGFRRWWIRYCKERRRAVFIEWDTVNTREGDLMVRVFEASFFVKACLDLQLLPDTGSKKTWYSVPRDVDAESDVYGSSSSKSIPLPSN</sequence>
<organism evidence="1 2">
    <name type="scientific">Tanacetum coccineum</name>
    <dbReference type="NCBI Taxonomy" id="301880"/>
    <lineage>
        <taxon>Eukaryota</taxon>
        <taxon>Viridiplantae</taxon>
        <taxon>Streptophyta</taxon>
        <taxon>Embryophyta</taxon>
        <taxon>Tracheophyta</taxon>
        <taxon>Spermatophyta</taxon>
        <taxon>Magnoliopsida</taxon>
        <taxon>eudicotyledons</taxon>
        <taxon>Gunneridae</taxon>
        <taxon>Pentapetalae</taxon>
        <taxon>asterids</taxon>
        <taxon>campanulids</taxon>
        <taxon>Asterales</taxon>
        <taxon>Asteraceae</taxon>
        <taxon>Asteroideae</taxon>
        <taxon>Anthemideae</taxon>
        <taxon>Anthemidinae</taxon>
        <taxon>Tanacetum</taxon>
    </lineage>
</organism>